<feature type="transmembrane region" description="Helical" evidence="1">
    <location>
        <begin position="7"/>
        <end position="26"/>
    </location>
</feature>
<dbReference type="AlphaFoldDB" id="A0A344TQJ2"/>
<dbReference type="EMBL" id="CP030850">
    <property type="protein sequence ID" value="AXE20913.1"/>
    <property type="molecule type" value="Genomic_DNA"/>
</dbReference>
<feature type="transmembrane region" description="Helical" evidence="1">
    <location>
        <begin position="38"/>
        <end position="57"/>
    </location>
</feature>
<reference evidence="2 3" key="1">
    <citation type="submission" date="2018-07" db="EMBL/GenBank/DDBJ databases">
        <title>Genome sequencing of Runella.</title>
        <authorList>
            <person name="Baek M.-G."/>
            <person name="Yi H."/>
        </authorList>
    </citation>
    <scope>NUCLEOTIDE SEQUENCE [LARGE SCALE GENOMIC DNA]</scope>
    <source>
        <strain evidence="2 3">HYN0085</strain>
    </source>
</reference>
<accession>A0A344TQJ2</accession>
<keyword evidence="1" id="KW-0812">Transmembrane</keyword>
<dbReference type="KEGG" id="run:DR864_25815"/>
<evidence type="ECO:0000313" key="3">
    <source>
        <dbReference type="Proteomes" id="UP000251993"/>
    </source>
</evidence>
<gene>
    <name evidence="2" type="ORF">DR864_25815</name>
</gene>
<evidence type="ECO:0000313" key="2">
    <source>
        <dbReference type="EMBL" id="AXE20913.1"/>
    </source>
</evidence>
<evidence type="ECO:0000256" key="1">
    <source>
        <dbReference type="SAM" id="Phobius"/>
    </source>
</evidence>
<feature type="transmembrane region" description="Helical" evidence="1">
    <location>
        <begin position="69"/>
        <end position="91"/>
    </location>
</feature>
<keyword evidence="1" id="KW-1133">Transmembrane helix</keyword>
<keyword evidence="1" id="KW-0472">Membrane</keyword>
<sequence length="96" mass="11692">MKRTKIGFWTIGMVFLCLPILWYFFYKFYYAYIYYNKWIALYCLLFFAPCLFMYIYINKALNGNKKESQYIFTTGIVLGIGWIVYLIIMWLTGEFV</sequence>
<organism evidence="2 3">
    <name type="scientific">Runella rosea</name>
    <dbReference type="NCBI Taxonomy" id="2259595"/>
    <lineage>
        <taxon>Bacteria</taxon>
        <taxon>Pseudomonadati</taxon>
        <taxon>Bacteroidota</taxon>
        <taxon>Cytophagia</taxon>
        <taxon>Cytophagales</taxon>
        <taxon>Spirosomataceae</taxon>
        <taxon>Runella</taxon>
    </lineage>
</organism>
<proteinExistence type="predicted"/>
<protein>
    <submittedName>
        <fullName evidence="2">Uncharacterized protein</fullName>
    </submittedName>
</protein>
<name>A0A344TQJ2_9BACT</name>
<keyword evidence="3" id="KW-1185">Reference proteome</keyword>
<dbReference type="Proteomes" id="UP000251993">
    <property type="component" value="Chromosome"/>
</dbReference>